<keyword evidence="3" id="KW-1185">Reference proteome</keyword>
<dbReference type="EnsemblPlants" id="AET5Gv20673100.6">
    <property type="protein sequence ID" value="AET5Gv20673100.6"/>
    <property type="gene ID" value="AET5Gv20673100"/>
</dbReference>
<accession>A0A453L8Q0</accession>
<dbReference type="AlphaFoldDB" id="A0A453L8Q0"/>
<proteinExistence type="predicted"/>
<reference evidence="3" key="2">
    <citation type="journal article" date="2017" name="Nat. Plants">
        <title>The Aegilops tauschii genome reveals multiple impacts of transposons.</title>
        <authorList>
            <person name="Zhao G."/>
            <person name="Zou C."/>
            <person name="Li K."/>
            <person name="Wang K."/>
            <person name="Li T."/>
            <person name="Gao L."/>
            <person name="Zhang X."/>
            <person name="Wang H."/>
            <person name="Yang Z."/>
            <person name="Liu X."/>
            <person name="Jiang W."/>
            <person name="Mao L."/>
            <person name="Kong X."/>
            <person name="Jiao Y."/>
            <person name="Jia J."/>
        </authorList>
    </citation>
    <scope>NUCLEOTIDE SEQUENCE [LARGE SCALE GENOMIC DNA]</scope>
    <source>
        <strain evidence="3">cv. AL8/78</strain>
    </source>
</reference>
<dbReference type="Proteomes" id="UP000015105">
    <property type="component" value="Chromosome 5D"/>
</dbReference>
<organism evidence="2 3">
    <name type="scientific">Aegilops tauschii subsp. strangulata</name>
    <name type="common">Goatgrass</name>
    <dbReference type="NCBI Taxonomy" id="200361"/>
    <lineage>
        <taxon>Eukaryota</taxon>
        <taxon>Viridiplantae</taxon>
        <taxon>Streptophyta</taxon>
        <taxon>Embryophyta</taxon>
        <taxon>Tracheophyta</taxon>
        <taxon>Spermatophyta</taxon>
        <taxon>Magnoliopsida</taxon>
        <taxon>Liliopsida</taxon>
        <taxon>Poales</taxon>
        <taxon>Poaceae</taxon>
        <taxon>BOP clade</taxon>
        <taxon>Pooideae</taxon>
        <taxon>Triticodae</taxon>
        <taxon>Triticeae</taxon>
        <taxon>Triticinae</taxon>
        <taxon>Aegilops</taxon>
    </lineage>
</organism>
<sequence length="77" mass="8799">FTQNRSPSYRLGFACRKRGGVACRRSGSGTTTTTTTSRRRRRHFRRPLLHRPRATPRLRRRPAATCGSGTHRPRAIP</sequence>
<evidence type="ECO:0000256" key="1">
    <source>
        <dbReference type="SAM" id="MobiDB-lite"/>
    </source>
</evidence>
<feature type="compositionally biased region" description="Low complexity" evidence="1">
    <location>
        <begin position="24"/>
        <end position="36"/>
    </location>
</feature>
<feature type="region of interest" description="Disordered" evidence="1">
    <location>
        <begin position="21"/>
        <end position="77"/>
    </location>
</feature>
<reference evidence="2" key="4">
    <citation type="submission" date="2019-03" db="UniProtKB">
        <authorList>
            <consortium name="EnsemblPlants"/>
        </authorList>
    </citation>
    <scope>IDENTIFICATION</scope>
</reference>
<protein>
    <submittedName>
        <fullName evidence="2">Uncharacterized protein</fullName>
    </submittedName>
</protein>
<reference evidence="2" key="3">
    <citation type="journal article" date="2017" name="Nature">
        <title>Genome sequence of the progenitor of the wheat D genome Aegilops tauschii.</title>
        <authorList>
            <person name="Luo M.C."/>
            <person name="Gu Y.Q."/>
            <person name="Puiu D."/>
            <person name="Wang H."/>
            <person name="Twardziok S.O."/>
            <person name="Deal K.R."/>
            <person name="Huo N."/>
            <person name="Zhu T."/>
            <person name="Wang L."/>
            <person name="Wang Y."/>
            <person name="McGuire P.E."/>
            <person name="Liu S."/>
            <person name="Long H."/>
            <person name="Ramasamy R.K."/>
            <person name="Rodriguez J.C."/>
            <person name="Van S.L."/>
            <person name="Yuan L."/>
            <person name="Wang Z."/>
            <person name="Xia Z."/>
            <person name="Xiao L."/>
            <person name="Anderson O.D."/>
            <person name="Ouyang S."/>
            <person name="Liang Y."/>
            <person name="Zimin A.V."/>
            <person name="Pertea G."/>
            <person name="Qi P."/>
            <person name="Bennetzen J.L."/>
            <person name="Dai X."/>
            <person name="Dawson M.W."/>
            <person name="Muller H.G."/>
            <person name="Kugler K."/>
            <person name="Rivarola-Duarte L."/>
            <person name="Spannagl M."/>
            <person name="Mayer K.F.X."/>
            <person name="Lu F.H."/>
            <person name="Bevan M.W."/>
            <person name="Leroy P."/>
            <person name="Li P."/>
            <person name="You F.M."/>
            <person name="Sun Q."/>
            <person name="Liu Z."/>
            <person name="Lyons E."/>
            <person name="Wicker T."/>
            <person name="Salzberg S.L."/>
            <person name="Devos K.M."/>
            <person name="Dvorak J."/>
        </authorList>
    </citation>
    <scope>NUCLEOTIDE SEQUENCE [LARGE SCALE GENOMIC DNA]</scope>
    <source>
        <strain evidence="2">cv. AL8/78</strain>
    </source>
</reference>
<reference evidence="2" key="5">
    <citation type="journal article" date="2021" name="G3 (Bethesda)">
        <title>Aegilops tauschii genome assembly Aet v5.0 features greater sequence contiguity and improved annotation.</title>
        <authorList>
            <person name="Wang L."/>
            <person name="Zhu T."/>
            <person name="Rodriguez J.C."/>
            <person name="Deal K.R."/>
            <person name="Dubcovsky J."/>
            <person name="McGuire P.E."/>
            <person name="Lux T."/>
            <person name="Spannagl M."/>
            <person name="Mayer K.F.X."/>
            <person name="Baldrich P."/>
            <person name="Meyers B.C."/>
            <person name="Huo N."/>
            <person name="Gu Y.Q."/>
            <person name="Zhou H."/>
            <person name="Devos K.M."/>
            <person name="Bennetzen J.L."/>
            <person name="Unver T."/>
            <person name="Budak H."/>
            <person name="Gulick P.J."/>
            <person name="Galiba G."/>
            <person name="Kalapos B."/>
            <person name="Nelson D.R."/>
            <person name="Li P."/>
            <person name="You F.M."/>
            <person name="Luo M.C."/>
            <person name="Dvorak J."/>
        </authorList>
    </citation>
    <scope>NUCLEOTIDE SEQUENCE [LARGE SCALE GENOMIC DNA]</scope>
    <source>
        <strain evidence="2">cv. AL8/78</strain>
    </source>
</reference>
<reference evidence="3" key="1">
    <citation type="journal article" date="2014" name="Science">
        <title>Ancient hybridizations among the ancestral genomes of bread wheat.</title>
        <authorList>
            <consortium name="International Wheat Genome Sequencing Consortium,"/>
            <person name="Marcussen T."/>
            <person name="Sandve S.R."/>
            <person name="Heier L."/>
            <person name="Spannagl M."/>
            <person name="Pfeifer M."/>
            <person name="Jakobsen K.S."/>
            <person name="Wulff B.B."/>
            <person name="Steuernagel B."/>
            <person name="Mayer K.F."/>
            <person name="Olsen O.A."/>
        </authorList>
    </citation>
    <scope>NUCLEOTIDE SEQUENCE [LARGE SCALE GENOMIC DNA]</scope>
    <source>
        <strain evidence="3">cv. AL8/78</strain>
    </source>
</reference>
<evidence type="ECO:0000313" key="3">
    <source>
        <dbReference type="Proteomes" id="UP000015105"/>
    </source>
</evidence>
<feature type="compositionally biased region" description="Basic residues" evidence="1">
    <location>
        <begin position="37"/>
        <end position="62"/>
    </location>
</feature>
<name>A0A453L8Q0_AEGTS</name>
<dbReference type="Gramene" id="AET5Gv20673100.6">
    <property type="protein sequence ID" value="AET5Gv20673100.6"/>
    <property type="gene ID" value="AET5Gv20673100"/>
</dbReference>
<evidence type="ECO:0000313" key="2">
    <source>
        <dbReference type="EnsemblPlants" id="AET5Gv20673100.6"/>
    </source>
</evidence>